<dbReference type="SUPFAM" id="SSF53597">
    <property type="entry name" value="Dihydrofolate reductase-like"/>
    <property type="match status" value="1"/>
</dbReference>
<sequence>MRKVVLFMHLSLDGYAAGPKGELNWIPYDEESMNYADEVVSTVGSPIYGRVTFELMESYWPTVPNNPSSSKRDIDHANWYEKIEKIVISRSLDRVESSHTTLIKANIAEEIAKLKQQPGKDLVIFGSPSIARTFIELGLIDEYRLTISPVILGSGITVFNDLKDKINLKLLDSRTLRSGLIALHYQQVKG</sequence>
<organism evidence="2 3">
    <name type="scientific">Cohnella silvisoli</name>
    <dbReference type="NCBI Taxonomy" id="2873699"/>
    <lineage>
        <taxon>Bacteria</taxon>
        <taxon>Bacillati</taxon>
        <taxon>Bacillota</taxon>
        <taxon>Bacilli</taxon>
        <taxon>Bacillales</taxon>
        <taxon>Paenibacillaceae</taxon>
        <taxon>Cohnella</taxon>
    </lineage>
</organism>
<proteinExistence type="predicted"/>
<evidence type="ECO:0000313" key="2">
    <source>
        <dbReference type="EMBL" id="MEQ4480930.1"/>
    </source>
</evidence>
<keyword evidence="3" id="KW-1185">Reference proteome</keyword>
<dbReference type="Pfam" id="PF01872">
    <property type="entry name" value="RibD_C"/>
    <property type="match status" value="1"/>
</dbReference>
<name>A0ABV1KLC4_9BACL</name>
<evidence type="ECO:0000259" key="1">
    <source>
        <dbReference type="Pfam" id="PF01872"/>
    </source>
</evidence>
<dbReference type="InterPro" id="IPR024072">
    <property type="entry name" value="DHFR-like_dom_sf"/>
</dbReference>
<protein>
    <submittedName>
        <fullName evidence="2">Dihydrofolate reductase family protein</fullName>
    </submittedName>
</protein>
<accession>A0ABV1KLC4</accession>
<dbReference type="PANTHER" id="PTHR38011">
    <property type="entry name" value="DIHYDROFOLATE REDUCTASE FAMILY PROTEIN (AFU_ORTHOLOGUE AFUA_8G06820)"/>
    <property type="match status" value="1"/>
</dbReference>
<feature type="domain" description="Bacterial bifunctional deaminase-reductase C-terminal" evidence="1">
    <location>
        <begin position="2"/>
        <end position="181"/>
    </location>
</feature>
<dbReference type="InterPro" id="IPR002734">
    <property type="entry name" value="RibDG_C"/>
</dbReference>
<comment type="caution">
    <text evidence="2">The sequence shown here is derived from an EMBL/GenBank/DDBJ whole genome shotgun (WGS) entry which is preliminary data.</text>
</comment>
<evidence type="ECO:0000313" key="3">
    <source>
        <dbReference type="Proteomes" id="UP001493487"/>
    </source>
</evidence>
<dbReference type="Proteomes" id="UP001493487">
    <property type="component" value="Unassembled WGS sequence"/>
</dbReference>
<dbReference type="EMBL" id="JASKHM010000001">
    <property type="protein sequence ID" value="MEQ4480930.1"/>
    <property type="molecule type" value="Genomic_DNA"/>
</dbReference>
<dbReference type="InterPro" id="IPR050765">
    <property type="entry name" value="Riboflavin_Biosynth_HTPR"/>
</dbReference>
<dbReference type="Gene3D" id="3.40.430.10">
    <property type="entry name" value="Dihydrofolate Reductase, subunit A"/>
    <property type="match status" value="1"/>
</dbReference>
<dbReference type="RefSeq" id="WP_232182983.1">
    <property type="nucleotide sequence ID" value="NZ_JAIOAP010000001.1"/>
</dbReference>
<gene>
    <name evidence="2" type="ORF">QJS35_00835</name>
</gene>
<reference evidence="2 3" key="1">
    <citation type="journal article" date="2023" name="Genome Announc.">
        <title>Pan-Genome Analyses of the Genus Cohnella and Proposal of the Novel Species Cohnella silvisoli sp. nov., Isolated from Forest Soil.</title>
        <authorList>
            <person name="Wang C."/>
            <person name="Mao L."/>
            <person name="Bao G."/>
            <person name="Zhu H."/>
        </authorList>
    </citation>
    <scope>NUCLEOTIDE SEQUENCE [LARGE SCALE GENOMIC DNA]</scope>
    <source>
        <strain evidence="2 3">NL03-T5-1</strain>
    </source>
</reference>
<dbReference type="PANTHER" id="PTHR38011:SF11">
    <property type="entry name" value="2,5-DIAMINO-6-RIBOSYLAMINO-4(3H)-PYRIMIDINONE 5'-PHOSPHATE REDUCTASE"/>
    <property type="match status" value="1"/>
</dbReference>